<proteinExistence type="predicted"/>
<dbReference type="CDD" id="cd17039">
    <property type="entry name" value="Ubl_ubiquitin_like"/>
    <property type="match status" value="1"/>
</dbReference>
<dbReference type="CDD" id="cd16448">
    <property type="entry name" value="RING-H2"/>
    <property type="match status" value="1"/>
</dbReference>
<evidence type="ECO:0000259" key="2">
    <source>
        <dbReference type="PROSITE" id="PS50053"/>
    </source>
</evidence>
<evidence type="ECO:0000256" key="1">
    <source>
        <dbReference type="PROSITE-ProRule" id="PRU00175"/>
    </source>
</evidence>
<dbReference type="PROSITE" id="PS50089">
    <property type="entry name" value="ZF_RING_2"/>
    <property type="match status" value="1"/>
</dbReference>
<dbReference type="Gene3D" id="3.30.40.10">
    <property type="entry name" value="Zinc/RING finger domain, C3HC4 (zinc finger)"/>
    <property type="match status" value="1"/>
</dbReference>
<dbReference type="PROSITE" id="PS50053">
    <property type="entry name" value="UBIQUITIN_2"/>
    <property type="match status" value="1"/>
</dbReference>
<keyword evidence="1" id="KW-0479">Metal-binding</keyword>
<gene>
    <name evidence="4" type="ORF">KC19_4G187800</name>
</gene>
<dbReference type="InterPro" id="IPR013083">
    <property type="entry name" value="Znf_RING/FYVE/PHD"/>
</dbReference>
<name>A0A8T0IDQ1_CERPU</name>
<reference evidence="4" key="1">
    <citation type="submission" date="2020-06" db="EMBL/GenBank/DDBJ databases">
        <title>WGS assembly of Ceratodon purpureus strain R40.</title>
        <authorList>
            <person name="Carey S.B."/>
            <person name="Jenkins J."/>
            <person name="Shu S."/>
            <person name="Lovell J.T."/>
            <person name="Sreedasyam A."/>
            <person name="Maumus F."/>
            <person name="Tiley G.P."/>
            <person name="Fernandez-Pozo N."/>
            <person name="Barry K."/>
            <person name="Chen C."/>
            <person name="Wang M."/>
            <person name="Lipzen A."/>
            <person name="Daum C."/>
            <person name="Saski C.A."/>
            <person name="Payton A.C."/>
            <person name="Mcbreen J.C."/>
            <person name="Conrad R.E."/>
            <person name="Kollar L.M."/>
            <person name="Olsson S."/>
            <person name="Huttunen S."/>
            <person name="Landis J.B."/>
            <person name="Wickett N.J."/>
            <person name="Johnson M.G."/>
            <person name="Rensing S.A."/>
            <person name="Grimwood J."/>
            <person name="Schmutz J."/>
            <person name="Mcdaniel S.F."/>
        </authorList>
    </citation>
    <scope>NUCLEOTIDE SEQUENCE</scope>
    <source>
        <strain evidence="4">R40</strain>
    </source>
</reference>
<sequence>MEAPALRFSQIDADQKKFKGFLDVSYGNWSAESTVGDLERMVSAQTGLRVAYIAYRGMRLRKDRQLSTLILDLEEGSCPRFSVHTTTGENVFFVRSLAGNSVMVDIPLDSSTVKDLKAEVHALEKIPTEDQRFLYQGKHFADIEPITKTLRDYGVERDSTVQLLTRLRGGGVDIPSAKIEFSDLQNKSALKVLPWSKKAPVWRIVGKGLNLEGKCTNKACAAGRARSRVVCKKGYTAVNLVTEQAQCPVCKESVQVKTCSFTDCLWMYEGRKVETTKSSHRLSSRVTALLTDCFTGSPKEDDYPAVEKQSSTAVRDIVSPWFRASTKYEYFKQTKNMVQWENLLVVAKKVPTVAKDGPNAAIPLDESCSICFQNFEATKDRAKTHTTSCGHIFHADCVESWLSCSGTACPICRVNLVVEK</sequence>
<dbReference type="GO" id="GO:0008270">
    <property type="term" value="F:zinc ion binding"/>
    <property type="evidence" value="ECO:0007669"/>
    <property type="project" value="UniProtKB-KW"/>
</dbReference>
<dbReference type="GO" id="GO:0061630">
    <property type="term" value="F:ubiquitin protein ligase activity"/>
    <property type="evidence" value="ECO:0007669"/>
    <property type="project" value="TreeGrafter"/>
</dbReference>
<dbReference type="SUPFAM" id="SSF54236">
    <property type="entry name" value="Ubiquitin-like"/>
    <property type="match status" value="1"/>
</dbReference>
<keyword evidence="1" id="KW-0863">Zinc-finger</keyword>
<dbReference type="SUPFAM" id="SSF57850">
    <property type="entry name" value="RING/U-box"/>
    <property type="match status" value="1"/>
</dbReference>
<dbReference type="Gene3D" id="3.10.20.90">
    <property type="entry name" value="Phosphatidylinositol 3-kinase Catalytic Subunit, Chain A, domain 1"/>
    <property type="match status" value="1"/>
</dbReference>
<dbReference type="Proteomes" id="UP000822688">
    <property type="component" value="Chromosome 4"/>
</dbReference>
<accession>A0A8T0IDQ1</accession>
<feature type="domain" description="Ubiquitin-like" evidence="2">
    <location>
        <begin position="110"/>
        <end position="170"/>
    </location>
</feature>
<feature type="domain" description="RING-type" evidence="3">
    <location>
        <begin position="368"/>
        <end position="413"/>
    </location>
</feature>
<dbReference type="SMART" id="SM00184">
    <property type="entry name" value="RING"/>
    <property type="match status" value="1"/>
</dbReference>
<evidence type="ECO:0000313" key="5">
    <source>
        <dbReference type="Proteomes" id="UP000822688"/>
    </source>
</evidence>
<dbReference type="InterPro" id="IPR029071">
    <property type="entry name" value="Ubiquitin-like_domsf"/>
</dbReference>
<organism evidence="4 5">
    <name type="scientific">Ceratodon purpureus</name>
    <name type="common">Fire moss</name>
    <name type="synonym">Dicranum purpureum</name>
    <dbReference type="NCBI Taxonomy" id="3225"/>
    <lineage>
        <taxon>Eukaryota</taxon>
        <taxon>Viridiplantae</taxon>
        <taxon>Streptophyta</taxon>
        <taxon>Embryophyta</taxon>
        <taxon>Bryophyta</taxon>
        <taxon>Bryophytina</taxon>
        <taxon>Bryopsida</taxon>
        <taxon>Dicranidae</taxon>
        <taxon>Pseudoditrichales</taxon>
        <taxon>Ditrichaceae</taxon>
        <taxon>Ceratodon</taxon>
    </lineage>
</organism>
<dbReference type="SMART" id="SM00213">
    <property type="entry name" value="UBQ"/>
    <property type="match status" value="1"/>
</dbReference>
<keyword evidence="5" id="KW-1185">Reference proteome</keyword>
<dbReference type="InterPro" id="IPR000626">
    <property type="entry name" value="Ubiquitin-like_dom"/>
</dbReference>
<dbReference type="Pfam" id="PF00240">
    <property type="entry name" value="ubiquitin"/>
    <property type="match status" value="1"/>
</dbReference>
<evidence type="ECO:0000259" key="3">
    <source>
        <dbReference type="PROSITE" id="PS50089"/>
    </source>
</evidence>
<dbReference type="GO" id="GO:0006511">
    <property type="term" value="P:ubiquitin-dependent protein catabolic process"/>
    <property type="evidence" value="ECO:0007669"/>
    <property type="project" value="TreeGrafter"/>
</dbReference>
<dbReference type="Pfam" id="PF13639">
    <property type="entry name" value="zf-RING_2"/>
    <property type="match status" value="1"/>
</dbReference>
<dbReference type="PANTHER" id="PTHR22765">
    <property type="entry name" value="RING FINGER AND PROTEASE ASSOCIATED DOMAIN-CONTAINING"/>
    <property type="match status" value="1"/>
</dbReference>
<evidence type="ECO:0000313" key="4">
    <source>
        <dbReference type="EMBL" id="KAG0580623.1"/>
    </source>
</evidence>
<keyword evidence="1" id="KW-0862">Zinc</keyword>
<dbReference type="AlphaFoldDB" id="A0A8T0IDQ1"/>
<dbReference type="InterPro" id="IPR001841">
    <property type="entry name" value="Znf_RING"/>
</dbReference>
<dbReference type="InterPro" id="IPR051826">
    <property type="entry name" value="E3_ubiquitin-ligase_domain"/>
</dbReference>
<dbReference type="EMBL" id="CM026424">
    <property type="protein sequence ID" value="KAG0580625.1"/>
    <property type="molecule type" value="Genomic_DNA"/>
</dbReference>
<protein>
    <submittedName>
        <fullName evidence="4">Uncharacterized protein</fullName>
    </submittedName>
</protein>
<dbReference type="PANTHER" id="PTHR22765:SF434">
    <property type="entry name" value="GB|AAD18119.1-RELATED"/>
    <property type="match status" value="1"/>
</dbReference>
<comment type="caution">
    <text evidence="4">The sequence shown here is derived from an EMBL/GenBank/DDBJ whole genome shotgun (WGS) entry which is preliminary data.</text>
</comment>
<dbReference type="EMBL" id="CM026424">
    <property type="protein sequence ID" value="KAG0580623.1"/>
    <property type="molecule type" value="Genomic_DNA"/>
</dbReference>